<keyword evidence="1" id="KW-0175">Coiled coil</keyword>
<sequence>MGIYKCSTPVIDRYKVHEAALSADARVVIHLLTLKCFPPLDKEPSREEIKRMASILKDFEARLKDFEARQLEVDEDEQLEVVEEEEEYWNPQDELMMVESHASSGHMITFAGGTLVSDEKVRLQLGFRCVLITEKSFRRSRLLPYHNDSNCALLL</sequence>
<name>A0A183FM52_HELPZ</name>
<evidence type="ECO:0000313" key="2">
    <source>
        <dbReference type="EMBL" id="VDO76327.1"/>
    </source>
</evidence>
<proteinExistence type="predicted"/>
<dbReference type="Proteomes" id="UP000050761">
    <property type="component" value="Unassembled WGS sequence"/>
</dbReference>
<accession>A0A183FM52</accession>
<keyword evidence="3" id="KW-1185">Reference proteome</keyword>
<evidence type="ECO:0000313" key="3">
    <source>
        <dbReference type="Proteomes" id="UP000050761"/>
    </source>
</evidence>
<evidence type="ECO:0000256" key="1">
    <source>
        <dbReference type="SAM" id="Coils"/>
    </source>
</evidence>
<gene>
    <name evidence="2" type="ORF">HPBE_LOCUS8432</name>
</gene>
<organism evidence="3 4">
    <name type="scientific">Heligmosomoides polygyrus</name>
    <name type="common">Parasitic roundworm</name>
    <dbReference type="NCBI Taxonomy" id="6339"/>
    <lineage>
        <taxon>Eukaryota</taxon>
        <taxon>Metazoa</taxon>
        <taxon>Ecdysozoa</taxon>
        <taxon>Nematoda</taxon>
        <taxon>Chromadorea</taxon>
        <taxon>Rhabditida</taxon>
        <taxon>Rhabditina</taxon>
        <taxon>Rhabditomorpha</taxon>
        <taxon>Strongyloidea</taxon>
        <taxon>Heligmosomidae</taxon>
        <taxon>Heligmosomoides</taxon>
    </lineage>
</organism>
<reference evidence="2 3" key="1">
    <citation type="submission" date="2018-11" db="EMBL/GenBank/DDBJ databases">
        <authorList>
            <consortium name="Pathogen Informatics"/>
        </authorList>
    </citation>
    <scope>NUCLEOTIDE SEQUENCE [LARGE SCALE GENOMIC DNA]</scope>
</reference>
<protein>
    <submittedName>
        <fullName evidence="4">E3 ubiquitin-protein ligase SHPRH</fullName>
    </submittedName>
</protein>
<feature type="coiled-coil region" evidence="1">
    <location>
        <begin position="49"/>
        <end position="76"/>
    </location>
</feature>
<reference evidence="4" key="2">
    <citation type="submission" date="2019-09" db="UniProtKB">
        <authorList>
            <consortium name="WormBaseParasite"/>
        </authorList>
    </citation>
    <scope>IDENTIFICATION</scope>
</reference>
<dbReference type="EMBL" id="UZAH01026147">
    <property type="protein sequence ID" value="VDO76327.1"/>
    <property type="molecule type" value="Genomic_DNA"/>
</dbReference>
<accession>A0A3P7YY95</accession>
<evidence type="ECO:0000313" key="4">
    <source>
        <dbReference type="WBParaSite" id="HPBE_0000843101-mRNA-1"/>
    </source>
</evidence>
<dbReference type="AlphaFoldDB" id="A0A183FM52"/>
<dbReference type="WBParaSite" id="HPBE_0000843101-mRNA-1">
    <property type="protein sequence ID" value="HPBE_0000843101-mRNA-1"/>
    <property type="gene ID" value="HPBE_0000843101"/>
</dbReference>